<dbReference type="GO" id="GO:0004519">
    <property type="term" value="F:endonuclease activity"/>
    <property type="evidence" value="ECO:0007669"/>
    <property type="project" value="UniProtKB-KW"/>
</dbReference>
<dbReference type="Proteomes" id="UP000673975">
    <property type="component" value="Unassembled WGS sequence"/>
</dbReference>
<feature type="transmembrane region" description="Helical" evidence="1">
    <location>
        <begin position="12"/>
        <end position="32"/>
    </location>
</feature>
<evidence type="ECO:0000313" key="3">
    <source>
        <dbReference type="EMBL" id="MBP3192316.1"/>
    </source>
</evidence>
<dbReference type="AlphaFoldDB" id="A0A8J7UV95"/>
<sequence>MRNNKLTDHLNFGLYCIPAFLSAAILLSGFLLPSGTARDLPDDHSGRAHFNMATYNIFYYTPPEHSDSWEQRREHVARIIRFHNIAFWGSQEGEHNQLRDLREMLGHEYVGDGRDDGDTEGEHSAIFYDPEKFRALEDETFWLSKTPDRPSKDWGVNFHRICTWGRFLHIDSGIEFYAYNVHFDHESQEARENSSRMVLEHIDENVEEGTPVVFMGDLNAVPGNRAYEKVTEHGLLKDVYDISKLSPHGPEGTFNGFDINREPDRRIDYLFVTGHFDVHRYGVLTDTYLLDGLRFPSDHFPVLVEVTLADEAR</sequence>
<dbReference type="PANTHER" id="PTHR12121:SF36">
    <property type="entry name" value="ENDONUCLEASE_EXONUCLEASE_PHOSPHATASE DOMAIN-CONTAINING PROTEIN"/>
    <property type="match status" value="1"/>
</dbReference>
<keyword evidence="3" id="KW-0255">Endonuclease</keyword>
<evidence type="ECO:0000256" key="1">
    <source>
        <dbReference type="SAM" id="Phobius"/>
    </source>
</evidence>
<keyword evidence="3" id="KW-0378">Hydrolase</keyword>
<accession>A0A8J7UV95</accession>
<proteinExistence type="predicted"/>
<dbReference type="RefSeq" id="WP_210511219.1">
    <property type="nucleotide sequence ID" value="NZ_JAFIDN010000004.1"/>
</dbReference>
<dbReference type="SUPFAM" id="SSF56219">
    <property type="entry name" value="DNase I-like"/>
    <property type="match status" value="1"/>
</dbReference>
<dbReference type="Pfam" id="PF03372">
    <property type="entry name" value="Exo_endo_phos"/>
    <property type="match status" value="1"/>
</dbReference>
<evidence type="ECO:0000259" key="2">
    <source>
        <dbReference type="Pfam" id="PF03372"/>
    </source>
</evidence>
<dbReference type="Gene3D" id="3.60.10.10">
    <property type="entry name" value="Endonuclease/exonuclease/phosphatase"/>
    <property type="match status" value="1"/>
</dbReference>
<dbReference type="InterPro" id="IPR005135">
    <property type="entry name" value="Endo/exonuclease/phosphatase"/>
</dbReference>
<comment type="caution">
    <text evidence="3">The sequence shown here is derived from an EMBL/GenBank/DDBJ whole genome shotgun (WGS) entry which is preliminary data.</text>
</comment>
<protein>
    <submittedName>
        <fullName evidence="3">Endonuclease/exonuclease/phosphatase family protein</fullName>
    </submittedName>
</protein>
<dbReference type="PANTHER" id="PTHR12121">
    <property type="entry name" value="CARBON CATABOLITE REPRESSOR PROTEIN 4"/>
    <property type="match status" value="1"/>
</dbReference>
<gene>
    <name evidence="3" type="ORF">NATSA_06550</name>
</gene>
<keyword evidence="4" id="KW-1185">Reference proteome</keyword>
<organism evidence="3 4">
    <name type="scientific">Natronogracilivirga saccharolytica</name>
    <dbReference type="NCBI Taxonomy" id="2812953"/>
    <lineage>
        <taxon>Bacteria</taxon>
        <taxon>Pseudomonadati</taxon>
        <taxon>Balneolota</taxon>
        <taxon>Balneolia</taxon>
        <taxon>Balneolales</taxon>
        <taxon>Cyclonatronaceae</taxon>
        <taxon>Natronogracilivirga</taxon>
    </lineage>
</organism>
<keyword evidence="1" id="KW-1133">Transmembrane helix</keyword>
<reference evidence="3" key="1">
    <citation type="submission" date="2021-02" db="EMBL/GenBank/DDBJ databases">
        <title>Natronogracilivirga saccharolytica gen. nov. sp. nov. a new anaerobic, haloalkiliphilic carbohydrate-fermenting bacterium from soda lake and proposing of Cyclonatronumiaceae fam. nov. in the phylum Balneolaeota.</title>
        <authorList>
            <person name="Zhilina T.N."/>
            <person name="Sorokin D.Y."/>
            <person name="Zavarzina D.G."/>
            <person name="Toshchakov S.V."/>
            <person name="Kublanov I.V."/>
        </authorList>
    </citation>
    <scope>NUCLEOTIDE SEQUENCE</scope>
    <source>
        <strain evidence="3">Z-1702</strain>
    </source>
</reference>
<dbReference type="GO" id="GO:0000175">
    <property type="term" value="F:3'-5'-RNA exonuclease activity"/>
    <property type="evidence" value="ECO:0007669"/>
    <property type="project" value="TreeGrafter"/>
</dbReference>
<feature type="domain" description="Endonuclease/exonuclease/phosphatase" evidence="2">
    <location>
        <begin position="53"/>
        <end position="299"/>
    </location>
</feature>
<dbReference type="InterPro" id="IPR036691">
    <property type="entry name" value="Endo/exonu/phosph_ase_sf"/>
</dbReference>
<dbReference type="CDD" id="cd09083">
    <property type="entry name" value="EEP-1"/>
    <property type="match status" value="1"/>
</dbReference>
<dbReference type="InterPro" id="IPR050410">
    <property type="entry name" value="CCR4/nocturin_mRNA_transcr"/>
</dbReference>
<keyword evidence="1" id="KW-0472">Membrane</keyword>
<keyword evidence="3" id="KW-0540">Nuclease</keyword>
<evidence type="ECO:0000313" key="4">
    <source>
        <dbReference type="Proteomes" id="UP000673975"/>
    </source>
</evidence>
<keyword evidence="1" id="KW-0812">Transmembrane</keyword>
<dbReference type="EMBL" id="JAFIDN010000004">
    <property type="protein sequence ID" value="MBP3192316.1"/>
    <property type="molecule type" value="Genomic_DNA"/>
</dbReference>
<name>A0A8J7UV95_9BACT</name>